<dbReference type="OrthoDB" id="4419620at2"/>
<name>A0A327K354_9BRAD</name>
<protein>
    <submittedName>
        <fullName evidence="2">Transcriptional regulator</fullName>
    </submittedName>
</protein>
<dbReference type="CDD" id="cd00093">
    <property type="entry name" value="HTH_XRE"/>
    <property type="match status" value="1"/>
</dbReference>
<dbReference type="PROSITE" id="PS50943">
    <property type="entry name" value="HTH_CROC1"/>
    <property type="match status" value="1"/>
</dbReference>
<dbReference type="InterPro" id="IPR010982">
    <property type="entry name" value="Lambda_DNA-bd_dom_sf"/>
</dbReference>
<comment type="caution">
    <text evidence="2">The sequence shown here is derived from an EMBL/GenBank/DDBJ whole genome shotgun (WGS) entry which is preliminary data.</text>
</comment>
<dbReference type="SMART" id="SM00530">
    <property type="entry name" value="HTH_XRE"/>
    <property type="match status" value="1"/>
</dbReference>
<dbReference type="SUPFAM" id="SSF47413">
    <property type="entry name" value="lambda repressor-like DNA-binding domains"/>
    <property type="match status" value="1"/>
</dbReference>
<proteinExistence type="predicted"/>
<dbReference type="Pfam" id="PF01381">
    <property type="entry name" value="HTH_3"/>
    <property type="match status" value="1"/>
</dbReference>
<evidence type="ECO:0000313" key="2">
    <source>
        <dbReference type="EMBL" id="RAI32334.1"/>
    </source>
</evidence>
<dbReference type="GO" id="GO:0003677">
    <property type="term" value="F:DNA binding"/>
    <property type="evidence" value="ECO:0007669"/>
    <property type="project" value="InterPro"/>
</dbReference>
<dbReference type="EMBL" id="NPEU01000433">
    <property type="protein sequence ID" value="RAI32334.1"/>
    <property type="molecule type" value="Genomic_DNA"/>
</dbReference>
<dbReference type="Gene3D" id="1.10.260.40">
    <property type="entry name" value="lambda repressor-like DNA-binding domains"/>
    <property type="match status" value="1"/>
</dbReference>
<dbReference type="Proteomes" id="UP000248863">
    <property type="component" value="Unassembled WGS sequence"/>
</dbReference>
<feature type="domain" description="HTH cro/C1-type" evidence="1">
    <location>
        <begin position="11"/>
        <end position="41"/>
    </location>
</feature>
<gene>
    <name evidence="2" type="ORF">CH338_24360</name>
</gene>
<evidence type="ECO:0000259" key="1">
    <source>
        <dbReference type="PROSITE" id="PS50943"/>
    </source>
</evidence>
<evidence type="ECO:0000313" key="3">
    <source>
        <dbReference type="Proteomes" id="UP000248863"/>
    </source>
</evidence>
<dbReference type="AlphaFoldDB" id="A0A327K354"/>
<keyword evidence="3" id="KW-1185">Reference proteome</keyword>
<accession>A0A327K354</accession>
<dbReference type="RefSeq" id="WP_111359657.1">
    <property type="nucleotide sequence ID" value="NZ_NHSK01000041.1"/>
</dbReference>
<organism evidence="2 3">
    <name type="scientific">Rhodoplanes elegans</name>
    <dbReference type="NCBI Taxonomy" id="29408"/>
    <lineage>
        <taxon>Bacteria</taxon>
        <taxon>Pseudomonadati</taxon>
        <taxon>Pseudomonadota</taxon>
        <taxon>Alphaproteobacteria</taxon>
        <taxon>Hyphomicrobiales</taxon>
        <taxon>Nitrobacteraceae</taxon>
        <taxon>Rhodoplanes</taxon>
    </lineage>
</organism>
<dbReference type="InterPro" id="IPR001387">
    <property type="entry name" value="Cro/C1-type_HTH"/>
</dbReference>
<sequence>MSIRKVSIRQIKAARALLGWTQDDLAAAAAVSIPTIKRLESKDGAIGGRDETATKLRTALELAGIEFIEEDSGGVGVRLRA</sequence>
<reference evidence="2 3" key="1">
    <citation type="submission" date="2017-07" db="EMBL/GenBank/DDBJ databases">
        <title>Draft Genome Sequences of Select Purple Nonsulfur Bacteria.</title>
        <authorList>
            <person name="Lasarre B."/>
            <person name="Mckinlay J.B."/>
        </authorList>
    </citation>
    <scope>NUCLEOTIDE SEQUENCE [LARGE SCALE GENOMIC DNA]</scope>
    <source>
        <strain evidence="2 3">DSM 11907</strain>
    </source>
</reference>